<dbReference type="InterPro" id="IPR001789">
    <property type="entry name" value="Sig_transdc_resp-reg_receiver"/>
</dbReference>
<evidence type="ECO:0000256" key="2">
    <source>
        <dbReference type="ARBA" id="ARBA00012438"/>
    </source>
</evidence>
<comment type="catalytic activity">
    <reaction evidence="1">
        <text>ATP + protein L-histidine = ADP + protein N-phospho-L-histidine.</text>
        <dbReference type="EC" id="2.7.13.3"/>
    </reaction>
</comment>
<dbReference type="InterPro" id="IPR005467">
    <property type="entry name" value="His_kinase_dom"/>
</dbReference>
<dbReference type="SUPFAM" id="SSF55874">
    <property type="entry name" value="ATPase domain of HSP90 chaperone/DNA topoisomerase II/histidine kinase"/>
    <property type="match status" value="1"/>
</dbReference>
<feature type="domain" description="Histidine kinase" evidence="9">
    <location>
        <begin position="191"/>
        <end position="402"/>
    </location>
</feature>
<evidence type="ECO:0000256" key="3">
    <source>
        <dbReference type="ARBA" id="ARBA00022553"/>
    </source>
</evidence>
<reference evidence="12 15" key="2">
    <citation type="submission" date="2020-08" db="EMBL/GenBank/DDBJ databases">
        <title>Genome public.</title>
        <authorList>
            <person name="Liu C."/>
            <person name="Sun Q."/>
        </authorList>
    </citation>
    <scope>NUCLEOTIDE SEQUENCE [LARGE SCALE GENOMIC DNA]</scope>
    <source>
        <strain evidence="12 15">426_9</strain>
    </source>
</reference>
<gene>
    <name evidence="13" type="ORF">DWU89_07320</name>
    <name evidence="12" type="ORF">H8784_07160</name>
</gene>
<organism evidence="13 14">
    <name type="scientific">Parabacteroides acidifaciens</name>
    <dbReference type="NCBI Taxonomy" id="2290935"/>
    <lineage>
        <taxon>Bacteria</taxon>
        <taxon>Pseudomonadati</taxon>
        <taxon>Bacteroidota</taxon>
        <taxon>Bacteroidia</taxon>
        <taxon>Bacteroidales</taxon>
        <taxon>Tannerellaceae</taxon>
        <taxon>Parabacteroides</taxon>
    </lineage>
</organism>
<evidence type="ECO:0000256" key="1">
    <source>
        <dbReference type="ARBA" id="ARBA00000085"/>
    </source>
</evidence>
<dbReference type="Gene3D" id="3.30.450.20">
    <property type="entry name" value="PAS domain"/>
    <property type="match status" value="1"/>
</dbReference>
<dbReference type="SMART" id="SM00448">
    <property type="entry name" value="REC"/>
    <property type="match status" value="1"/>
</dbReference>
<feature type="domain" description="PAS" evidence="11">
    <location>
        <begin position="52"/>
        <end position="121"/>
    </location>
</feature>
<dbReference type="NCBIfam" id="TIGR00229">
    <property type="entry name" value="sensory_box"/>
    <property type="match status" value="1"/>
</dbReference>
<dbReference type="CDD" id="cd17546">
    <property type="entry name" value="REC_hyHK_CKI1_RcsC-like"/>
    <property type="match status" value="1"/>
</dbReference>
<dbReference type="InterPro" id="IPR035965">
    <property type="entry name" value="PAS-like_dom_sf"/>
</dbReference>
<dbReference type="InterPro" id="IPR013656">
    <property type="entry name" value="PAS_4"/>
</dbReference>
<dbReference type="CDD" id="cd16922">
    <property type="entry name" value="HATPase_EvgS-ArcB-TorS-like"/>
    <property type="match status" value="1"/>
</dbReference>
<dbReference type="PANTHER" id="PTHR43047">
    <property type="entry name" value="TWO-COMPONENT HISTIDINE PROTEIN KINASE"/>
    <property type="match status" value="1"/>
</dbReference>
<dbReference type="Gene3D" id="3.40.50.2300">
    <property type="match status" value="1"/>
</dbReference>
<dbReference type="InterPro" id="IPR011006">
    <property type="entry name" value="CheY-like_superfamily"/>
</dbReference>
<evidence type="ECO:0000259" key="10">
    <source>
        <dbReference type="PROSITE" id="PS50110"/>
    </source>
</evidence>
<dbReference type="Pfam" id="PF00072">
    <property type="entry name" value="Response_reg"/>
    <property type="match status" value="1"/>
</dbReference>
<dbReference type="PROSITE" id="PS50112">
    <property type="entry name" value="PAS"/>
    <property type="match status" value="1"/>
</dbReference>
<dbReference type="RefSeq" id="WP_115498990.1">
    <property type="nucleotide sequence ID" value="NZ_JACRTI010000012.1"/>
</dbReference>
<keyword evidence="4" id="KW-0808">Transferase</keyword>
<dbReference type="PROSITE" id="PS50109">
    <property type="entry name" value="HIS_KIN"/>
    <property type="match status" value="1"/>
</dbReference>
<keyword evidence="5" id="KW-0418">Kinase</keyword>
<dbReference type="SMART" id="SM00388">
    <property type="entry name" value="HisKA"/>
    <property type="match status" value="1"/>
</dbReference>
<dbReference type="InterPro" id="IPR036097">
    <property type="entry name" value="HisK_dim/P_sf"/>
</dbReference>
<evidence type="ECO:0000313" key="12">
    <source>
        <dbReference type="EMBL" id="MBC8601500.1"/>
    </source>
</evidence>
<dbReference type="GO" id="GO:0000155">
    <property type="term" value="F:phosphorelay sensor kinase activity"/>
    <property type="evidence" value="ECO:0007669"/>
    <property type="project" value="InterPro"/>
</dbReference>
<dbReference type="Gene3D" id="3.30.565.10">
    <property type="entry name" value="Histidine kinase-like ATPase, C-terminal domain"/>
    <property type="match status" value="1"/>
</dbReference>
<dbReference type="PRINTS" id="PR00344">
    <property type="entry name" value="BCTRLSENSOR"/>
</dbReference>
<dbReference type="FunFam" id="3.30.565.10:FF:000006">
    <property type="entry name" value="Sensor histidine kinase WalK"/>
    <property type="match status" value="1"/>
</dbReference>
<proteinExistence type="predicted"/>
<dbReference type="InterPro" id="IPR000014">
    <property type="entry name" value="PAS"/>
</dbReference>
<dbReference type="Gene3D" id="1.10.287.130">
    <property type="match status" value="1"/>
</dbReference>
<keyword evidence="3 8" id="KW-0597">Phosphoprotein</keyword>
<name>A0A3D8HGL7_9BACT</name>
<dbReference type="Pfam" id="PF08448">
    <property type="entry name" value="PAS_4"/>
    <property type="match status" value="1"/>
</dbReference>
<keyword evidence="7" id="KW-0472">Membrane</keyword>
<dbReference type="Pfam" id="PF02518">
    <property type="entry name" value="HATPase_c"/>
    <property type="match status" value="1"/>
</dbReference>
<dbReference type="Pfam" id="PF00512">
    <property type="entry name" value="HisKA"/>
    <property type="match status" value="1"/>
</dbReference>
<dbReference type="SUPFAM" id="SSF55785">
    <property type="entry name" value="PYP-like sensor domain (PAS domain)"/>
    <property type="match status" value="1"/>
</dbReference>
<dbReference type="InterPro" id="IPR003594">
    <property type="entry name" value="HATPase_dom"/>
</dbReference>
<keyword evidence="15" id="KW-1185">Reference proteome</keyword>
<dbReference type="InterPro" id="IPR036890">
    <property type="entry name" value="HATPase_C_sf"/>
</dbReference>
<feature type="modified residue" description="4-aspartylphosphate" evidence="8">
    <location>
        <position position="479"/>
    </location>
</feature>
<evidence type="ECO:0000256" key="6">
    <source>
        <dbReference type="ARBA" id="ARBA00023012"/>
    </source>
</evidence>
<accession>A0A3D8HGL7</accession>
<sequence length="549" mass="62458">MSKYSDFSKEELIHRIEVLEAGMTFYENQQKSEIQDENLLNQRKLNFLNILMNTILSNIFVAISVKDIFAGFKYIYFNQAAEQFTGVKADDIIGKTDFELFPDSRRAHEMRTEDYSTIKNGRLEKYMVEYEKPDGGIRIVNNIRLLITNPDPEASPLILTMMWDITEQRENELNLIKAQEADKMKNAFIANMSHEIRTPLNAIVGFSHLITETDNASEAQEYLSIISNSSEQLLQLINDMLDFAKIESGTLNYNKSWVDLKDVCHNIYVSQSLKMTSDVALLFNESLLPSIRVFTDAQRIEQVLNNLMSNAIKCTTYGFISLSYKVEKECVRLSVTDTGVGIDSDKLSTVFERFVKLDSFRQGTGLGLSICKMIVEKLGGEIGVESEPGKGSTFWFTLPIGNEEEKLDTEGNEDVVFAKDAVLDALPGQYTILIAEDVLENYLLLQAILKGKYRLLHAVDGKQAVEMFHKYNPDIILMDIKMPVMDGYAATKEIRALSASVPILALTAFAFKQEKEQAMEYDFTDYLTKPVDIPMLKHKIKYYLNKIEV</sequence>
<evidence type="ECO:0000256" key="8">
    <source>
        <dbReference type="PROSITE-ProRule" id="PRU00169"/>
    </source>
</evidence>
<evidence type="ECO:0000313" key="13">
    <source>
        <dbReference type="EMBL" id="RDU49820.1"/>
    </source>
</evidence>
<dbReference type="SMART" id="SM00091">
    <property type="entry name" value="PAS"/>
    <property type="match status" value="1"/>
</dbReference>
<reference evidence="13 14" key="1">
    <citation type="submission" date="2018-07" db="EMBL/GenBank/DDBJ databases">
        <title>Parabacteroides acidifaciens nov. sp., isolated from human feces.</title>
        <authorList>
            <person name="Wang Y.J."/>
        </authorList>
    </citation>
    <scope>NUCLEOTIDE SEQUENCE [LARGE SCALE GENOMIC DNA]</scope>
    <source>
        <strain evidence="13 14">426-9</strain>
    </source>
</reference>
<dbReference type="InterPro" id="IPR004358">
    <property type="entry name" value="Sig_transdc_His_kin-like_C"/>
</dbReference>
<comment type="caution">
    <text evidence="13">The sequence shown here is derived from an EMBL/GenBank/DDBJ whole genome shotgun (WGS) entry which is preliminary data.</text>
</comment>
<evidence type="ECO:0000313" key="15">
    <source>
        <dbReference type="Proteomes" id="UP000629596"/>
    </source>
</evidence>
<dbReference type="SUPFAM" id="SSF47384">
    <property type="entry name" value="Homodimeric domain of signal transducing histidine kinase"/>
    <property type="match status" value="1"/>
</dbReference>
<dbReference type="CDD" id="cd00082">
    <property type="entry name" value="HisKA"/>
    <property type="match status" value="1"/>
</dbReference>
<evidence type="ECO:0000259" key="11">
    <source>
        <dbReference type="PROSITE" id="PS50112"/>
    </source>
</evidence>
<dbReference type="PROSITE" id="PS50110">
    <property type="entry name" value="RESPONSE_REGULATORY"/>
    <property type="match status" value="1"/>
</dbReference>
<dbReference type="SUPFAM" id="SSF52172">
    <property type="entry name" value="CheY-like"/>
    <property type="match status" value="1"/>
</dbReference>
<evidence type="ECO:0000256" key="5">
    <source>
        <dbReference type="ARBA" id="ARBA00022777"/>
    </source>
</evidence>
<evidence type="ECO:0000256" key="7">
    <source>
        <dbReference type="ARBA" id="ARBA00023136"/>
    </source>
</evidence>
<feature type="domain" description="Response regulatory" evidence="10">
    <location>
        <begin position="431"/>
        <end position="544"/>
    </location>
</feature>
<evidence type="ECO:0000256" key="4">
    <source>
        <dbReference type="ARBA" id="ARBA00022679"/>
    </source>
</evidence>
<dbReference type="CDD" id="cd00130">
    <property type="entry name" value="PAS"/>
    <property type="match status" value="1"/>
</dbReference>
<dbReference type="Proteomes" id="UP000629596">
    <property type="component" value="Unassembled WGS sequence"/>
</dbReference>
<dbReference type="Proteomes" id="UP000256321">
    <property type="component" value="Unassembled WGS sequence"/>
</dbReference>
<evidence type="ECO:0000313" key="14">
    <source>
        <dbReference type="Proteomes" id="UP000256321"/>
    </source>
</evidence>
<dbReference type="EC" id="2.7.13.3" evidence="2"/>
<dbReference type="AlphaFoldDB" id="A0A3D8HGL7"/>
<dbReference type="FunFam" id="1.10.287.130:FF:000001">
    <property type="entry name" value="Two-component sensor histidine kinase"/>
    <property type="match status" value="1"/>
</dbReference>
<evidence type="ECO:0000259" key="9">
    <source>
        <dbReference type="PROSITE" id="PS50109"/>
    </source>
</evidence>
<dbReference type="SMART" id="SM00387">
    <property type="entry name" value="HATPase_c"/>
    <property type="match status" value="1"/>
</dbReference>
<keyword evidence="6" id="KW-0902">Two-component regulatory system</keyword>
<protein>
    <recommendedName>
        <fullName evidence="2">histidine kinase</fullName>
        <ecNumber evidence="2">2.7.13.3</ecNumber>
    </recommendedName>
</protein>
<dbReference type="InterPro" id="IPR003661">
    <property type="entry name" value="HisK_dim/P_dom"/>
</dbReference>
<dbReference type="EMBL" id="JACRTI010000012">
    <property type="protein sequence ID" value="MBC8601500.1"/>
    <property type="molecule type" value="Genomic_DNA"/>
</dbReference>
<dbReference type="EMBL" id="QREV01000012">
    <property type="protein sequence ID" value="RDU49820.1"/>
    <property type="molecule type" value="Genomic_DNA"/>
</dbReference>